<dbReference type="Gene3D" id="3.30.200.20">
    <property type="entry name" value="Phosphorylase Kinase, domain 1"/>
    <property type="match status" value="1"/>
</dbReference>
<keyword evidence="9" id="KW-0812">Transmembrane</keyword>
<name>A0ABR2T8Z8_9ROSI</name>
<dbReference type="InterPro" id="IPR052059">
    <property type="entry name" value="CR_Ser/Thr_kinase"/>
</dbReference>
<feature type="domain" description="Gnk2-homologous" evidence="10">
    <location>
        <begin position="1"/>
        <end position="69"/>
    </location>
</feature>
<reference evidence="11 12" key="1">
    <citation type="journal article" date="2024" name="G3 (Bethesda)">
        <title>Genome assembly of Hibiscus sabdariffa L. provides insights into metabolisms of medicinal natural products.</title>
        <authorList>
            <person name="Kim T."/>
        </authorList>
    </citation>
    <scope>NUCLEOTIDE SEQUENCE [LARGE SCALE GENOMIC DNA]</scope>
    <source>
        <strain evidence="11">TK-2024</strain>
        <tissue evidence="11">Old leaves</tissue>
    </source>
</reference>
<dbReference type="Proteomes" id="UP001396334">
    <property type="component" value="Unassembled WGS sequence"/>
</dbReference>
<dbReference type="CDD" id="cd23509">
    <property type="entry name" value="Gnk2-like"/>
    <property type="match status" value="2"/>
</dbReference>
<evidence type="ECO:0000256" key="4">
    <source>
        <dbReference type="ARBA" id="ARBA00022737"/>
    </source>
</evidence>
<dbReference type="InterPro" id="IPR038408">
    <property type="entry name" value="GNK2_sf"/>
</dbReference>
<evidence type="ECO:0000256" key="3">
    <source>
        <dbReference type="ARBA" id="ARBA00022729"/>
    </source>
</evidence>
<keyword evidence="5" id="KW-0547">Nucleotide-binding</keyword>
<keyword evidence="2" id="KW-0808">Transferase</keyword>
<keyword evidence="12" id="KW-1185">Reference proteome</keyword>
<keyword evidence="1" id="KW-0723">Serine/threonine-protein kinase</keyword>
<feature type="transmembrane region" description="Helical" evidence="9">
    <location>
        <begin position="202"/>
        <end position="224"/>
    </location>
</feature>
<accession>A0ABR2T8Z8</accession>
<evidence type="ECO:0000256" key="1">
    <source>
        <dbReference type="ARBA" id="ARBA00022527"/>
    </source>
</evidence>
<comment type="caution">
    <text evidence="11">The sequence shown here is derived from an EMBL/GenBank/DDBJ whole genome shotgun (WGS) entry which is preliminary data.</text>
</comment>
<keyword evidence="8" id="KW-0675">Receptor</keyword>
<dbReference type="Gene3D" id="3.30.430.20">
    <property type="entry name" value="Gnk2 domain, C-X8-C-X2-C motif"/>
    <property type="match status" value="2"/>
</dbReference>
<evidence type="ECO:0000256" key="9">
    <source>
        <dbReference type="SAM" id="Phobius"/>
    </source>
</evidence>
<evidence type="ECO:0000313" key="11">
    <source>
        <dbReference type="EMBL" id="KAK9033971.1"/>
    </source>
</evidence>
<keyword evidence="6" id="KW-0418">Kinase</keyword>
<sequence>MRESGSGTTVIGSGLDTNYDLAQCYGDLSSLECVLCYVEARTVLPQCSPPNGGRIFLDGCFMRTENYSFFEEYRGPDDMAVCGNTRRKGSIFRESVRQVVTYEVAATLKNEGYAKARVAASSTNDSTYALVNCWRTLNNTSCKSCLENALASILGCLPWSEGRALNIDCFISNLNFKYSTLERATRSFNDVNKLGQGRFGTIYKLVVILFLGTPQLFFGIRPVFDGLRFVLLHAGSST</sequence>
<evidence type="ECO:0000259" key="10">
    <source>
        <dbReference type="PROSITE" id="PS51473"/>
    </source>
</evidence>
<proteinExistence type="predicted"/>
<dbReference type="PROSITE" id="PS51473">
    <property type="entry name" value="GNK2"/>
    <property type="match status" value="2"/>
</dbReference>
<keyword evidence="9" id="KW-0472">Membrane</keyword>
<protein>
    <recommendedName>
        <fullName evidence="10">Gnk2-homologous domain-containing protein</fullName>
    </recommendedName>
</protein>
<organism evidence="11 12">
    <name type="scientific">Hibiscus sabdariffa</name>
    <name type="common">roselle</name>
    <dbReference type="NCBI Taxonomy" id="183260"/>
    <lineage>
        <taxon>Eukaryota</taxon>
        <taxon>Viridiplantae</taxon>
        <taxon>Streptophyta</taxon>
        <taxon>Embryophyta</taxon>
        <taxon>Tracheophyta</taxon>
        <taxon>Spermatophyta</taxon>
        <taxon>Magnoliopsida</taxon>
        <taxon>eudicotyledons</taxon>
        <taxon>Gunneridae</taxon>
        <taxon>Pentapetalae</taxon>
        <taxon>rosids</taxon>
        <taxon>malvids</taxon>
        <taxon>Malvales</taxon>
        <taxon>Malvaceae</taxon>
        <taxon>Malvoideae</taxon>
        <taxon>Hibiscus</taxon>
    </lineage>
</organism>
<evidence type="ECO:0000313" key="12">
    <source>
        <dbReference type="Proteomes" id="UP001396334"/>
    </source>
</evidence>
<dbReference type="InterPro" id="IPR002902">
    <property type="entry name" value="GNK2"/>
</dbReference>
<evidence type="ECO:0000256" key="8">
    <source>
        <dbReference type="ARBA" id="ARBA00023170"/>
    </source>
</evidence>
<dbReference type="PANTHER" id="PTHR47973">
    <property type="entry name" value="CYSTEINE-RICH RECEPTOR-LIKE PROTEIN KINASE 3"/>
    <property type="match status" value="1"/>
</dbReference>
<keyword evidence="9" id="KW-1133">Transmembrane helix</keyword>
<dbReference type="EMBL" id="JBBPBN010000007">
    <property type="protein sequence ID" value="KAK9033971.1"/>
    <property type="molecule type" value="Genomic_DNA"/>
</dbReference>
<evidence type="ECO:0000256" key="6">
    <source>
        <dbReference type="ARBA" id="ARBA00022777"/>
    </source>
</evidence>
<evidence type="ECO:0000256" key="5">
    <source>
        <dbReference type="ARBA" id="ARBA00022741"/>
    </source>
</evidence>
<evidence type="ECO:0000256" key="7">
    <source>
        <dbReference type="ARBA" id="ARBA00022840"/>
    </source>
</evidence>
<keyword evidence="4" id="KW-0677">Repeat</keyword>
<evidence type="ECO:0000256" key="2">
    <source>
        <dbReference type="ARBA" id="ARBA00022679"/>
    </source>
</evidence>
<keyword evidence="7" id="KW-0067">ATP-binding</keyword>
<feature type="domain" description="Gnk2-homologous" evidence="10">
    <location>
        <begin position="74"/>
        <end position="178"/>
    </location>
</feature>
<dbReference type="Pfam" id="PF01657">
    <property type="entry name" value="Stress-antifung"/>
    <property type="match status" value="2"/>
</dbReference>
<keyword evidence="3" id="KW-0732">Signal</keyword>
<gene>
    <name evidence="11" type="ORF">V6N11_050150</name>
</gene>